<sequence length="96" mass="9487">MNTQKIKTSLAAAVFGAAILGGAGYGLANATTSTTPAPATHHSTTTHAGDKADRVDTPEPGDTSDAPGSVDKPEPGDTPDAPGAVDKPEPGDTPDH</sequence>
<evidence type="ECO:0000313" key="3">
    <source>
        <dbReference type="EMBL" id="NMO03651.1"/>
    </source>
</evidence>
<feature type="compositionally biased region" description="Low complexity" evidence="1">
    <location>
        <begin position="26"/>
        <end position="47"/>
    </location>
</feature>
<feature type="signal peptide" evidence="2">
    <location>
        <begin position="1"/>
        <end position="28"/>
    </location>
</feature>
<gene>
    <name evidence="3" type="ORF">HH308_20765</name>
</gene>
<keyword evidence="2" id="KW-0732">Signal</keyword>
<name>A0A848L507_9ACTN</name>
<feature type="chain" id="PRO_5039125394" evidence="2">
    <location>
        <begin position="29"/>
        <end position="96"/>
    </location>
</feature>
<evidence type="ECO:0000256" key="2">
    <source>
        <dbReference type="SAM" id="SignalP"/>
    </source>
</evidence>
<dbReference type="RefSeq" id="WP_170196151.1">
    <property type="nucleotide sequence ID" value="NZ_JABBNB010000025.1"/>
</dbReference>
<feature type="compositionally biased region" description="Basic and acidic residues" evidence="1">
    <location>
        <begin position="86"/>
        <end position="96"/>
    </location>
</feature>
<accession>A0A848L507</accession>
<organism evidence="3 4">
    <name type="scientific">Gordonia asplenii</name>
    <dbReference type="NCBI Taxonomy" id="2725283"/>
    <lineage>
        <taxon>Bacteria</taxon>
        <taxon>Bacillati</taxon>
        <taxon>Actinomycetota</taxon>
        <taxon>Actinomycetes</taxon>
        <taxon>Mycobacteriales</taxon>
        <taxon>Gordoniaceae</taxon>
        <taxon>Gordonia</taxon>
    </lineage>
</organism>
<protein>
    <submittedName>
        <fullName evidence="3">Uncharacterized protein</fullName>
    </submittedName>
</protein>
<feature type="compositionally biased region" description="Basic and acidic residues" evidence="1">
    <location>
        <begin position="48"/>
        <end position="57"/>
    </location>
</feature>
<proteinExistence type="predicted"/>
<evidence type="ECO:0000313" key="4">
    <source>
        <dbReference type="Proteomes" id="UP000550729"/>
    </source>
</evidence>
<reference evidence="3 4" key="1">
    <citation type="submission" date="2020-04" db="EMBL/GenBank/DDBJ databases">
        <title>Gordonia sp. nov. TBRC 11910.</title>
        <authorList>
            <person name="Suriyachadkun C."/>
        </authorList>
    </citation>
    <scope>NUCLEOTIDE SEQUENCE [LARGE SCALE GENOMIC DNA]</scope>
    <source>
        <strain evidence="3 4">TBRC 11910</strain>
    </source>
</reference>
<feature type="region of interest" description="Disordered" evidence="1">
    <location>
        <begin position="26"/>
        <end position="96"/>
    </location>
</feature>
<keyword evidence="4" id="KW-1185">Reference proteome</keyword>
<evidence type="ECO:0000256" key="1">
    <source>
        <dbReference type="SAM" id="MobiDB-lite"/>
    </source>
</evidence>
<dbReference type="AlphaFoldDB" id="A0A848L507"/>
<comment type="caution">
    <text evidence="3">The sequence shown here is derived from an EMBL/GenBank/DDBJ whole genome shotgun (WGS) entry which is preliminary data.</text>
</comment>
<dbReference type="Proteomes" id="UP000550729">
    <property type="component" value="Unassembled WGS sequence"/>
</dbReference>
<dbReference type="EMBL" id="JABBNB010000025">
    <property type="protein sequence ID" value="NMO03651.1"/>
    <property type="molecule type" value="Genomic_DNA"/>
</dbReference>